<dbReference type="Gene3D" id="3.80.10.10">
    <property type="entry name" value="Ribonuclease Inhibitor"/>
    <property type="match status" value="1"/>
</dbReference>
<name>A0AAD4P294_PERFH</name>
<evidence type="ECO:0000256" key="2">
    <source>
        <dbReference type="ARBA" id="ARBA00022525"/>
    </source>
</evidence>
<sequence length="501" mass="55060">MRKTSSFIITLHTLIFILLFPIDNQLILAQSEITVGVGGRRGGAAAAAVKIDLPPLQNPLFFLDQRLAIVGFFCESPPDNRSAIAVASIDFNGFQLSSPTLVGFLDGLPDLALFHANSNYFSGEIPPAIARLPYLYELDISNNRFSGPFPTAILAMDGLSFLDIRFNSFSGSVPPQLFSKNLDLLFLNNNNFMTRLPDNTDAAVAHVAYLTLANNKLFGPIPHSIATSLAGLSEVLLLNNLLSGCLPYELGLLKDAVVFDAGNNNLTGPLPFSLGCLEKLEVLNFAGNMLYGQVPEPLCRLGNLRNLSLSDNYFTGAGPTCMRLIESGVLDMRKNCIPGEAMQRSAAECAAFMAVPKYCPYSNTKILTQGVCRYFRNFILKLFEVPVMKNVFKRFMNTNFCAPLMENDSRNPLVFTDFNSEFKTSRKGRGDRVTPRSTPRSRVFEGREIARTMQSLARPMQSSRKNPESFWADSTARAKVCTDCASLARTVSESLACFALP</sequence>
<gene>
    <name evidence="6" type="ORF">C2S53_016736</name>
</gene>
<dbReference type="SUPFAM" id="SSF52058">
    <property type="entry name" value="L domain-like"/>
    <property type="match status" value="1"/>
</dbReference>
<dbReference type="GO" id="GO:0005576">
    <property type="term" value="C:extracellular region"/>
    <property type="evidence" value="ECO:0007669"/>
    <property type="project" value="UniProtKB-SubCell"/>
</dbReference>
<dbReference type="EMBL" id="SDAM02000809">
    <property type="protein sequence ID" value="KAH6823496.1"/>
    <property type="molecule type" value="Genomic_DNA"/>
</dbReference>
<evidence type="ECO:0000256" key="1">
    <source>
        <dbReference type="ARBA" id="ARBA00004613"/>
    </source>
</evidence>
<evidence type="ECO:0000256" key="5">
    <source>
        <dbReference type="SAM" id="SignalP"/>
    </source>
</evidence>
<dbReference type="InterPro" id="IPR001611">
    <property type="entry name" value="Leu-rich_rpt"/>
</dbReference>
<proteinExistence type="predicted"/>
<keyword evidence="4" id="KW-0677">Repeat</keyword>
<keyword evidence="7" id="KW-1185">Reference proteome</keyword>
<dbReference type="PANTHER" id="PTHR32093:SF91">
    <property type="entry name" value="LEUCINE-RICH REPEAT-CONTAINING N-TERMINAL PLANT-TYPE DOMAIN-CONTAINING PROTEIN"/>
    <property type="match status" value="1"/>
</dbReference>
<dbReference type="Proteomes" id="UP001190926">
    <property type="component" value="Unassembled WGS sequence"/>
</dbReference>
<organism evidence="6 7">
    <name type="scientific">Perilla frutescens var. hirtella</name>
    <name type="common">Perilla citriodora</name>
    <name type="synonym">Perilla setoyensis</name>
    <dbReference type="NCBI Taxonomy" id="608512"/>
    <lineage>
        <taxon>Eukaryota</taxon>
        <taxon>Viridiplantae</taxon>
        <taxon>Streptophyta</taxon>
        <taxon>Embryophyta</taxon>
        <taxon>Tracheophyta</taxon>
        <taxon>Spermatophyta</taxon>
        <taxon>Magnoliopsida</taxon>
        <taxon>eudicotyledons</taxon>
        <taxon>Gunneridae</taxon>
        <taxon>Pentapetalae</taxon>
        <taxon>asterids</taxon>
        <taxon>lamiids</taxon>
        <taxon>Lamiales</taxon>
        <taxon>Lamiaceae</taxon>
        <taxon>Nepetoideae</taxon>
        <taxon>Elsholtzieae</taxon>
        <taxon>Perilla</taxon>
    </lineage>
</organism>
<feature type="signal peptide" evidence="5">
    <location>
        <begin position="1"/>
        <end position="29"/>
    </location>
</feature>
<reference evidence="6 7" key="1">
    <citation type="journal article" date="2021" name="Nat. Commun.">
        <title>Incipient diploidization of the medicinal plant Perilla within 10,000 years.</title>
        <authorList>
            <person name="Zhang Y."/>
            <person name="Shen Q."/>
            <person name="Leng L."/>
            <person name="Zhang D."/>
            <person name="Chen S."/>
            <person name="Shi Y."/>
            <person name="Ning Z."/>
            <person name="Chen S."/>
        </authorList>
    </citation>
    <scope>NUCLEOTIDE SEQUENCE [LARGE SCALE GENOMIC DNA]</scope>
    <source>
        <strain evidence="7">cv. PC099</strain>
    </source>
</reference>
<evidence type="ECO:0000313" key="7">
    <source>
        <dbReference type="Proteomes" id="UP001190926"/>
    </source>
</evidence>
<keyword evidence="3 5" id="KW-0732">Signal</keyword>
<dbReference type="InterPro" id="IPR051582">
    <property type="entry name" value="LRR_extensin-like_regulator"/>
</dbReference>
<feature type="chain" id="PRO_5042082417" evidence="5">
    <location>
        <begin position="30"/>
        <end position="501"/>
    </location>
</feature>
<dbReference type="PANTHER" id="PTHR32093">
    <property type="entry name" value="LEUCINE-RICH REPEAT EXTENSIN-LIKE PROTEIN 3-RELATED"/>
    <property type="match status" value="1"/>
</dbReference>
<comment type="caution">
    <text evidence="6">The sequence shown here is derived from an EMBL/GenBank/DDBJ whole genome shotgun (WGS) entry which is preliminary data.</text>
</comment>
<comment type="subcellular location">
    <subcellularLocation>
        <location evidence="1">Secreted</location>
    </subcellularLocation>
</comment>
<accession>A0AAD4P294</accession>
<dbReference type="InterPro" id="IPR032675">
    <property type="entry name" value="LRR_dom_sf"/>
</dbReference>
<evidence type="ECO:0000256" key="4">
    <source>
        <dbReference type="ARBA" id="ARBA00022737"/>
    </source>
</evidence>
<dbReference type="Pfam" id="PF00560">
    <property type="entry name" value="LRR_1"/>
    <property type="match status" value="2"/>
</dbReference>
<protein>
    <submittedName>
        <fullName evidence="6">Leucine-rich repeat family protein</fullName>
    </submittedName>
</protein>
<dbReference type="AlphaFoldDB" id="A0AAD4P294"/>
<evidence type="ECO:0000313" key="6">
    <source>
        <dbReference type="EMBL" id="KAH6823496.1"/>
    </source>
</evidence>
<keyword evidence="2" id="KW-0964">Secreted</keyword>
<evidence type="ECO:0000256" key="3">
    <source>
        <dbReference type="ARBA" id="ARBA00022729"/>
    </source>
</evidence>